<evidence type="ECO:0000256" key="3">
    <source>
        <dbReference type="ARBA" id="ARBA00022475"/>
    </source>
</evidence>
<sequence length="230" mass="24527">MLRTKNLNACYGQFQALFGVDIEVAPGQTVALIGANGAGKSTLMRALAGAVGTTRAAIELDGEAAGGATERRQLARGVALVPEGRRLFPSLTVLENLQLAARNGSQGEWTVRRVLRELPAIEALQDRPATALSGGQQQLVALSRALVMNPAYLLFDEVSLGLSPAAVDEVYRLLAGARAEGLAVVLVEQNVRRALRESARFYCMQKGRIVLAGRSSEADYEQVTQAYFGA</sequence>
<dbReference type="EMBL" id="WKJJ01000001">
    <property type="protein sequence ID" value="MRV70487.1"/>
    <property type="molecule type" value="Genomic_DNA"/>
</dbReference>
<evidence type="ECO:0000256" key="6">
    <source>
        <dbReference type="ARBA" id="ARBA00022970"/>
    </source>
</evidence>
<name>A0A7X2LS13_9BURK</name>
<dbReference type="SMART" id="SM00382">
    <property type="entry name" value="AAA"/>
    <property type="match status" value="1"/>
</dbReference>
<comment type="similarity">
    <text evidence="1">Belongs to the ABC transporter superfamily.</text>
</comment>
<reference evidence="8 9" key="1">
    <citation type="submission" date="2019-11" db="EMBL/GenBank/DDBJ databases">
        <title>Novel species isolated from a subtropical stream in China.</title>
        <authorList>
            <person name="Lu H."/>
        </authorList>
    </citation>
    <scope>NUCLEOTIDE SEQUENCE [LARGE SCALE GENOMIC DNA]</scope>
    <source>
        <strain evidence="8 9">FT92W</strain>
    </source>
</reference>
<dbReference type="InterPro" id="IPR003593">
    <property type="entry name" value="AAA+_ATPase"/>
</dbReference>
<keyword evidence="3" id="KW-1003">Cell membrane</keyword>
<dbReference type="Proteomes" id="UP000446768">
    <property type="component" value="Unassembled WGS sequence"/>
</dbReference>
<dbReference type="PANTHER" id="PTHR43820">
    <property type="entry name" value="HIGH-AFFINITY BRANCHED-CHAIN AMINO ACID TRANSPORT ATP-BINDING PROTEIN LIVF"/>
    <property type="match status" value="1"/>
</dbReference>
<keyword evidence="2" id="KW-0813">Transport</keyword>
<keyword evidence="5 8" id="KW-0067">ATP-binding</keyword>
<protein>
    <submittedName>
        <fullName evidence="8">ATP-binding cassette domain-containing protein</fullName>
    </submittedName>
</protein>
<dbReference type="InterPro" id="IPR052156">
    <property type="entry name" value="BCAA_Transport_ATP-bd_LivF"/>
</dbReference>
<evidence type="ECO:0000256" key="1">
    <source>
        <dbReference type="ARBA" id="ARBA00005417"/>
    </source>
</evidence>
<accession>A0A7X2LS13</accession>
<proteinExistence type="inferred from homology"/>
<gene>
    <name evidence="8" type="ORF">GJ700_01970</name>
</gene>
<dbReference type="CDD" id="cd03224">
    <property type="entry name" value="ABC_TM1139_LivF_branched"/>
    <property type="match status" value="1"/>
</dbReference>
<dbReference type="GO" id="GO:0015807">
    <property type="term" value="P:L-amino acid transport"/>
    <property type="evidence" value="ECO:0007669"/>
    <property type="project" value="TreeGrafter"/>
</dbReference>
<dbReference type="SUPFAM" id="SSF52540">
    <property type="entry name" value="P-loop containing nucleoside triphosphate hydrolases"/>
    <property type="match status" value="1"/>
</dbReference>
<dbReference type="GO" id="GO:0016887">
    <property type="term" value="F:ATP hydrolysis activity"/>
    <property type="evidence" value="ECO:0007669"/>
    <property type="project" value="InterPro"/>
</dbReference>
<dbReference type="PROSITE" id="PS50893">
    <property type="entry name" value="ABC_TRANSPORTER_2"/>
    <property type="match status" value="1"/>
</dbReference>
<keyword evidence="9" id="KW-1185">Reference proteome</keyword>
<feature type="domain" description="ABC transporter" evidence="7">
    <location>
        <begin position="2"/>
        <end position="230"/>
    </location>
</feature>
<evidence type="ECO:0000256" key="2">
    <source>
        <dbReference type="ARBA" id="ARBA00022448"/>
    </source>
</evidence>
<evidence type="ECO:0000313" key="8">
    <source>
        <dbReference type="EMBL" id="MRV70487.1"/>
    </source>
</evidence>
<dbReference type="GO" id="GO:0015658">
    <property type="term" value="F:branched-chain amino acid transmembrane transporter activity"/>
    <property type="evidence" value="ECO:0007669"/>
    <property type="project" value="TreeGrafter"/>
</dbReference>
<dbReference type="InterPro" id="IPR017871">
    <property type="entry name" value="ABC_transporter-like_CS"/>
</dbReference>
<dbReference type="InterPro" id="IPR003439">
    <property type="entry name" value="ABC_transporter-like_ATP-bd"/>
</dbReference>
<evidence type="ECO:0000259" key="7">
    <source>
        <dbReference type="PROSITE" id="PS50893"/>
    </source>
</evidence>
<comment type="caution">
    <text evidence="8">The sequence shown here is derived from an EMBL/GenBank/DDBJ whole genome shotgun (WGS) entry which is preliminary data.</text>
</comment>
<dbReference type="InterPro" id="IPR027417">
    <property type="entry name" value="P-loop_NTPase"/>
</dbReference>
<keyword evidence="3" id="KW-0472">Membrane</keyword>
<organism evidence="8 9">
    <name type="scientific">Pseudoduganella rivuli</name>
    <dbReference type="NCBI Taxonomy" id="2666085"/>
    <lineage>
        <taxon>Bacteria</taxon>
        <taxon>Pseudomonadati</taxon>
        <taxon>Pseudomonadota</taxon>
        <taxon>Betaproteobacteria</taxon>
        <taxon>Burkholderiales</taxon>
        <taxon>Oxalobacteraceae</taxon>
        <taxon>Telluria group</taxon>
        <taxon>Pseudoduganella</taxon>
    </lineage>
</organism>
<dbReference type="Gene3D" id="3.40.50.300">
    <property type="entry name" value="P-loop containing nucleotide triphosphate hydrolases"/>
    <property type="match status" value="1"/>
</dbReference>
<dbReference type="PROSITE" id="PS00211">
    <property type="entry name" value="ABC_TRANSPORTER_1"/>
    <property type="match status" value="1"/>
</dbReference>
<dbReference type="GO" id="GO:0005524">
    <property type="term" value="F:ATP binding"/>
    <property type="evidence" value="ECO:0007669"/>
    <property type="project" value="UniProtKB-KW"/>
</dbReference>
<dbReference type="PANTHER" id="PTHR43820:SF5">
    <property type="entry name" value="HIGH-AFFINITY BRANCHED-CHAIN AMINO ACID TRANSPORT ATP-BINDING PROTEIN"/>
    <property type="match status" value="1"/>
</dbReference>
<dbReference type="RefSeq" id="WP_154370957.1">
    <property type="nucleotide sequence ID" value="NZ_WKJJ01000001.1"/>
</dbReference>
<dbReference type="AlphaFoldDB" id="A0A7X2LS13"/>
<keyword evidence="6" id="KW-0029">Amino-acid transport</keyword>
<dbReference type="Pfam" id="PF00005">
    <property type="entry name" value="ABC_tran"/>
    <property type="match status" value="1"/>
</dbReference>
<keyword evidence="4" id="KW-0547">Nucleotide-binding</keyword>
<evidence type="ECO:0000256" key="5">
    <source>
        <dbReference type="ARBA" id="ARBA00022840"/>
    </source>
</evidence>
<evidence type="ECO:0000313" key="9">
    <source>
        <dbReference type="Proteomes" id="UP000446768"/>
    </source>
</evidence>
<evidence type="ECO:0000256" key="4">
    <source>
        <dbReference type="ARBA" id="ARBA00022741"/>
    </source>
</evidence>